<organism evidence="2 3">
    <name type="scientific">Paramarasmius palmivorus</name>
    <dbReference type="NCBI Taxonomy" id="297713"/>
    <lineage>
        <taxon>Eukaryota</taxon>
        <taxon>Fungi</taxon>
        <taxon>Dikarya</taxon>
        <taxon>Basidiomycota</taxon>
        <taxon>Agaricomycotina</taxon>
        <taxon>Agaricomycetes</taxon>
        <taxon>Agaricomycetidae</taxon>
        <taxon>Agaricales</taxon>
        <taxon>Marasmiineae</taxon>
        <taxon>Marasmiaceae</taxon>
        <taxon>Paramarasmius</taxon>
    </lineage>
</organism>
<feature type="region of interest" description="Disordered" evidence="1">
    <location>
        <begin position="1"/>
        <end position="89"/>
    </location>
</feature>
<evidence type="ECO:0000313" key="3">
    <source>
        <dbReference type="Proteomes" id="UP001383192"/>
    </source>
</evidence>
<evidence type="ECO:0000256" key="1">
    <source>
        <dbReference type="SAM" id="MobiDB-lite"/>
    </source>
</evidence>
<feature type="compositionally biased region" description="Polar residues" evidence="1">
    <location>
        <begin position="357"/>
        <end position="376"/>
    </location>
</feature>
<evidence type="ECO:0000313" key="2">
    <source>
        <dbReference type="EMBL" id="KAK7024649.1"/>
    </source>
</evidence>
<keyword evidence="3" id="KW-1185">Reference proteome</keyword>
<feature type="compositionally biased region" description="Basic and acidic residues" evidence="1">
    <location>
        <begin position="333"/>
        <end position="345"/>
    </location>
</feature>
<feature type="region of interest" description="Disordered" evidence="1">
    <location>
        <begin position="275"/>
        <end position="413"/>
    </location>
</feature>
<sequence>MSTQSRTGKKRSRATRHDHSDSESEVDMKKKAKAGNDSVVQRILKRARQTSTSAHDAESESNKGYRLRSASKAEKSKASSSSKGKGKMRQVPEKYEFGKIFIYTDGCYVKDTKKGQEFMFGTRSSHQLTKKIPDASEFNKAKHTRTAAECDLRQPVWSFSLDMESSAILDTVSAWLPDLIRTVRNGRKVKNTYYDPIVDADFKAHLPPLIPLVRSGTRHLAISAGALQYPDTSYAEDLSRSCPDRTKGKSTSVYHHTLYLLTRTPITAAQIASWAKKWSPPPPEELFGQKRNGDGSTGSGHESDGDCDSDESDEGVDSDSERERATHNSSLISKERSSDGDEMFRSHRIQPTRRIFTRSSTRNVEASTSGSTSQGGVLQVVIDSDEDDEDDNRTAVNSSAPGSPSRRTDNEEEEINVSNMLSSMASVSNIGSPPAMNDGCMMLDLYKDPIPDFKF</sequence>
<proteinExistence type="predicted"/>
<comment type="caution">
    <text evidence="2">The sequence shown here is derived from an EMBL/GenBank/DDBJ whole genome shotgun (WGS) entry which is preliminary data.</text>
</comment>
<feature type="compositionally biased region" description="Basic and acidic residues" evidence="1">
    <location>
        <begin position="15"/>
        <end position="29"/>
    </location>
</feature>
<dbReference type="Proteomes" id="UP001383192">
    <property type="component" value="Unassembled WGS sequence"/>
</dbReference>
<name>A0AAW0BDV1_9AGAR</name>
<protein>
    <submittedName>
        <fullName evidence="2">Uncharacterized protein</fullName>
    </submittedName>
</protein>
<accession>A0AAW0BDV1</accession>
<reference evidence="2 3" key="1">
    <citation type="submission" date="2024-01" db="EMBL/GenBank/DDBJ databases">
        <title>A draft genome for a cacao thread blight-causing isolate of Paramarasmius palmivorus.</title>
        <authorList>
            <person name="Baruah I.K."/>
            <person name="Bukari Y."/>
            <person name="Amoako-Attah I."/>
            <person name="Meinhardt L.W."/>
            <person name="Bailey B.A."/>
            <person name="Cohen S.P."/>
        </authorList>
    </citation>
    <scope>NUCLEOTIDE SEQUENCE [LARGE SCALE GENOMIC DNA]</scope>
    <source>
        <strain evidence="2 3">GH-12</strain>
    </source>
</reference>
<gene>
    <name evidence="2" type="ORF">VNI00_016153</name>
</gene>
<dbReference type="EMBL" id="JAYKXP010000118">
    <property type="protein sequence ID" value="KAK7024649.1"/>
    <property type="molecule type" value="Genomic_DNA"/>
</dbReference>
<feature type="compositionally biased region" description="Acidic residues" evidence="1">
    <location>
        <begin position="305"/>
        <end position="318"/>
    </location>
</feature>
<dbReference type="AlphaFoldDB" id="A0AAW0BDV1"/>